<evidence type="ECO:0000256" key="1">
    <source>
        <dbReference type="SAM" id="MobiDB-lite"/>
    </source>
</evidence>
<feature type="region of interest" description="Disordered" evidence="1">
    <location>
        <begin position="1"/>
        <end position="28"/>
    </location>
</feature>
<dbReference type="AlphaFoldDB" id="A0A438K2M1"/>
<sequence>MYKSKEKVKDIVISRGGEGDPSSGLGEDQFSTRRTKLIHPPIETHWNFPSREEYKRSSVSKLSMLAYPLKFRESLKKFKKRKDLKAILEGVHDPKDEQLVESFRELLPCDAQLQEKQNDYHTLLR</sequence>
<comment type="caution">
    <text evidence="2">The sequence shown here is derived from an EMBL/GenBank/DDBJ whole genome shotgun (WGS) entry which is preliminary data.</text>
</comment>
<reference evidence="2 3" key="1">
    <citation type="journal article" date="2018" name="PLoS Genet.">
        <title>Population sequencing reveals clonal diversity and ancestral inbreeding in the grapevine cultivar Chardonnay.</title>
        <authorList>
            <person name="Roach M.J."/>
            <person name="Johnson D.L."/>
            <person name="Bohlmann J."/>
            <person name="van Vuuren H.J."/>
            <person name="Jones S.J."/>
            <person name="Pretorius I.S."/>
            <person name="Schmidt S.A."/>
            <person name="Borneman A.R."/>
        </authorList>
    </citation>
    <scope>NUCLEOTIDE SEQUENCE [LARGE SCALE GENOMIC DNA]</scope>
    <source>
        <strain evidence="3">cv. Chardonnay</strain>
        <tissue evidence="2">Leaf</tissue>
    </source>
</reference>
<organism evidence="2 3">
    <name type="scientific">Vitis vinifera</name>
    <name type="common">Grape</name>
    <dbReference type="NCBI Taxonomy" id="29760"/>
    <lineage>
        <taxon>Eukaryota</taxon>
        <taxon>Viridiplantae</taxon>
        <taxon>Streptophyta</taxon>
        <taxon>Embryophyta</taxon>
        <taxon>Tracheophyta</taxon>
        <taxon>Spermatophyta</taxon>
        <taxon>Magnoliopsida</taxon>
        <taxon>eudicotyledons</taxon>
        <taxon>Gunneridae</taxon>
        <taxon>Pentapetalae</taxon>
        <taxon>rosids</taxon>
        <taxon>Vitales</taxon>
        <taxon>Vitaceae</taxon>
        <taxon>Viteae</taxon>
        <taxon>Vitis</taxon>
    </lineage>
</organism>
<dbReference type="EMBL" id="QGNW01000018">
    <property type="protein sequence ID" value="RVX15431.1"/>
    <property type="molecule type" value="Genomic_DNA"/>
</dbReference>
<name>A0A438K2M1_VITVI</name>
<accession>A0A438K2M1</accession>
<gene>
    <name evidence="2" type="ORF">CK203_009100</name>
</gene>
<proteinExistence type="predicted"/>
<evidence type="ECO:0000313" key="2">
    <source>
        <dbReference type="EMBL" id="RVX15431.1"/>
    </source>
</evidence>
<dbReference type="Proteomes" id="UP000288805">
    <property type="component" value="Unassembled WGS sequence"/>
</dbReference>
<evidence type="ECO:0000313" key="3">
    <source>
        <dbReference type="Proteomes" id="UP000288805"/>
    </source>
</evidence>
<feature type="compositionally biased region" description="Basic and acidic residues" evidence="1">
    <location>
        <begin position="1"/>
        <end position="12"/>
    </location>
</feature>
<protein>
    <submittedName>
        <fullName evidence="2">Uncharacterized protein</fullName>
    </submittedName>
</protein>